<evidence type="ECO:0000313" key="3">
    <source>
        <dbReference type="Proteomes" id="UP000076643"/>
    </source>
</evidence>
<dbReference type="GO" id="GO:0061504">
    <property type="term" value="P:cyclic threonylcarbamoyladenosine biosynthetic process"/>
    <property type="evidence" value="ECO:0007669"/>
    <property type="project" value="TreeGrafter"/>
</dbReference>
<accession>A0A166YVV4</accession>
<dbReference type="Gene3D" id="3.40.109.10">
    <property type="entry name" value="NADH Oxidase"/>
    <property type="match status" value="1"/>
</dbReference>
<dbReference type="PANTHER" id="PTHR43267:SF1">
    <property type="entry name" value="TRNA THREONYLCARBAMOYLADENOSINE DEHYDRATASE"/>
    <property type="match status" value="1"/>
</dbReference>
<gene>
    <name evidence="2" type="ORF">N475_08370</name>
</gene>
<dbReference type="InterPro" id="IPR000415">
    <property type="entry name" value="Nitroreductase-like"/>
</dbReference>
<dbReference type="AlphaFoldDB" id="A0A166YVV4"/>
<dbReference type="EMBL" id="AUYB01000078">
    <property type="protein sequence ID" value="KZN43574.1"/>
    <property type="molecule type" value="Genomic_DNA"/>
</dbReference>
<sequence length="655" mass="73949">MSHDFEYDLAFSRNIGWVTQTEQQTLKNKRIAIAGMGGVGGGHLLALVRLGITQFNLADFDEFGCENTNRQVGAATSSYGKKKLETMINMAKDINPDIDIKAFPQGVTKDNVDTFLDGCDIYVDALDFFVLDIRRLVFSRCETLKIPATTAAPIGLGTAYINFLPGKMSFEEYFDFKENSENEQYLKFYLGLTPSNLQKHALVDASRVDLANQKGPSNVAGCQLAAGVVVAQVVKILLNRGPVLCAPYSLHFDAFSNKLNRVWRPFGNKNPIQKLAFKLAKRKLHLHSQKLNSEEDIEQSSDLTLACKVIDLARWAPSGDNCQPWQFELLDESTFNVHARDTRASSVYDLDGHSSHIAHGILLETIEIAASKFSCRVEVIDIQGSEFSRIYKVALKHDDAVKPDPLLPHIKTRTVQRKAMGTRPLSDAEKSSLIASLPAGFKVQWYQSRKEKARFAWLNAHNAKTRLTMKEAYLVHREIIDWGKQFSETKIPEQALGLDRPTARLTQWLFKSWRRVAFFNRYLFGTVAPRVQLDFIPGVRASCHFTIYSEGKVENTSDYVAAGRAIQRFWLKTDQLQLGLQPSMTPLIFARYLESDISFTENRNAAYHAFKSYYLLKKVVKNHERVVFMGRLGRTNRPSSRSIRKALSTLLVKGS</sequence>
<proteinExistence type="predicted"/>
<dbReference type="PATRIC" id="fig|1365250.3.peg.654"/>
<dbReference type="GO" id="GO:0016491">
    <property type="term" value="F:oxidoreductase activity"/>
    <property type="evidence" value="ECO:0007669"/>
    <property type="project" value="InterPro"/>
</dbReference>
<comment type="caution">
    <text evidence="2">The sequence shown here is derived from an EMBL/GenBank/DDBJ whole genome shotgun (WGS) entry which is preliminary data.</text>
</comment>
<organism evidence="2 3">
    <name type="scientific">Pseudoalteromonas luteoviolacea DSM 6061</name>
    <dbReference type="NCBI Taxonomy" id="1365250"/>
    <lineage>
        <taxon>Bacteria</taxon>
        <taxon>Pseudomonadati</taxon>
        <taxon>Pseudomonadota</taxon>
        <taxon>Gammaproteobacteria</taxon>
        <taxon>Alteromonadales</taxon>
        <taxon>Pseudoalteromonadaceae</taxon>
        <taxon>Pseudoalteromonas</taxon>
    </lineage>
</organism>
<dbReference type="Proteomes" id="UP000076643">
    <property type="component" value="Unassembled WGS sequence"/>
</dbReference>
<feature type="domain" description="THIF-type NAD/FAD binding fold" evidence="1">
    <location>
        <begin position="12"/>
        <end position="261"/>
    </location>
</feature>
<dbReference type="GO" id="GO:0008641">
    <property type="term" value="F:ubiquitin-like modifier activating enzyme activity"/>
    <property type="evidence" value="ECO:0007669"/>
    <property type="project" value="InterPro"/>
</dbReference>
<evidence type="ECO:0000313" key="2">
    <source>
        <dbReference type="EMBL" id="KZN43574.1"/>
    </source>
</evidence>
<keyword evidence="3" id="KW-1185">Reference proteome</keyword>
<dbReference type="InterPro" id="IPR045886">
    <property type="entry name" value="ThiF/MoeB/HesA"/>
</dbReference>
<name>A0A166YVV4_9GAMM</name>
<dbReference type="CDD" id="cd01483">
    <property type="entry name" value="E1_enzyme_family"/>
    <property type="match status" value="1"/>
</dbReference>
<reference evidence="2 3" key="1">
    <citation type="submission" date="2013-07" db="EMBL/GenBank/DDBJ databases">
        <title>Comparative Genomic and Metabolomic Analysis of Twelve Strains of Pseudoalteromonas luteoviolacea.</title>
        <authorList>
            <person name="Vynne N.G."/>
            <person name="Mansson M."/>
            <person name="Gram L."/>
        </authorList>
    </citation>
    <scope>NUCLEOTIDE SEQUENCE [LARGE SCALE GENOMIC DNA]</scope>
    <source>
        <strain evidence="2 3">DSM 6061</strain>
    </source>
</reference>
<dbReference type="SUPFAM" id="SSF55469">
    <property type="entry name" value="FMN-dependent nitroreductase-like"/>
    <property type="match status" value="1"/>
</dbReference>
<dbReference type="Gene3D" id="3.40.50.720">
    <property type="entry name" value="NAD(P)-binding Rossmann-like Domain"/>
    <property type="match status" value="1"/>
</dbReference>
<dbReference type="NCBIfam" id="NF006077">
    <property type="entry name" value="PRK08223.1"/>
    <property type="match status" value="1"/>
</dbReference>
<dbReference type="RefSeq" id="WP_063364684.1">
    <property type="nucleotide sequence ID" value="NZ_AQHB01000025.1"/>
</dbReference>
<dbReference type="InterPro" id="IPR000594">
    <property type="entry name" value="ThiF_NAD_FAD-bd"/>
</dbReference>
<dbReference type="InterPro" id="IPR035985">
    <property type="entry name" value="Ubiquitin-activating_enz"/>
</dbReference>
<dbReference type="GO" id="GO:0061503">
    <property type="term" value="F:tRNA threonylcarbamoyladenosine dehydratase"/>
    <property type="evidence" value="ECO:0007669"/>
    <property type="project" value="TreeGrafter"/>
</dbReference>
<dbReference type="Pfam" id="PF00899">
    <property type="entry name" value="ThiF"/>
    <property type="match status" value="1"/>
</dbReference>
<dbReference type="PANTHER" id="PTHR43267">
    <property type="entry name" value="TRNA THREONYLCARBAMOYLADENOSINE DEHYDRATASE"/>
    <property type="match status" value="1"/>
</dbReference>
<evidence type="ECO:0000259" key="1">
    <source>
        <dbReference type="Pfam" id="PF00899"/>
    </source>
</evidence>
<dbReference type="SUPFAM" id="SSF69572">
    <property type="entry name" value="Activating enzymes of the ubiquitin-like proteins"/>
    <property type="match status" value="1"/>
</dbReference>
<protein>
    <recommendedName>
        <fullName evidence="1">THIF-type NAD/FAD binding fold domain-containing protein</fullName>
    </recommendedName>
</protein>